<comment type="caution">
    <text evidence="1">The sequence shown here is derived from an EMBL/GenBank/DDBJ whole genome shotgun (WGS) entry which is preliminary data.</text>
</comment>
<keyword evidence="1" id="KW-0808">Transferase</keyword>
<dbReference type="InterPro" id="IPR052922">
    <property type="entry name" value="Cytidylate_Kinase-2"/>
</dbReference>
<dbReference type="GO" id="GO:0016301">
    <property type="term" value="F:kinase activity"/>
    <property type="evidence" value="ECO:0007669"/>
    <property type="project" value="UniProtKB-KW"/>
</dbReference>
<dbReference type="Gene3D" id="3.40.50.300">
    <property type="entry name" value="P-loop containing nucleotide triphosphate hydrolases"/>
    <property type="match status" value="1"/>
</dbReference>
<dbReference type="PANTHER" id="PTHR37816">
    <property type="entry name" value="YALI0E33011P"/>
    <property type="match status" value="1"/>
</dbReference>
<dbReference type="EMBL" id="JFYO01000001">
    <property type="protein sequence ID" value="EZP29636.1"/>
    <property type="molecule type" value="Genomic_DNA"/>
</dbReference>
<dbReference type="OrthoDB" id="3199600at2"/>
<proteinExistence type="predicted"/>
<dbReference type="SUPFAM" id="SSF52540">
    <property type="entry name" value="P-loop containing nucleoside triphosphate hydrolases"/>
    <property type="match status" value="1"/>
</dbReference>
<reference evidence="1 2" key="1">
    <citation type="submission" date="2014-03" db="EMBL/GenBank/DDBJ databases">
        <title>Draft Genome Sequences of 13 Willow Endophytes.</title>
        <authorList>
            <person name="Gan H.Y."/>
            <person name="Gan H.M."/>
            <person name="Savka M.A."/>
            <person name="Hudson A.O."/>
        </authorList>
    </citation>
    <scope>NUCLEOTIDE SEQUENCE [LARGE SCALE GENOMIC DNA]</scope>
    <source>
        <strain evidence="1 2">RIT293</strain>
    </source>
</reference>
<dbReference type="Proteomes" id="UP000024001">
    <property type="component" value="Unassembled WGS sequence"/>
</dbReference>
<organism evidence="1 2">
    <name type="scientific">Microbacterium oleivorans</name>
    <dbReference type="NCBI Taxonomy" id="273677"/>
    <lineage>
        <taxon>Bacteria</taxon>
        <taxon>Bacillati</taxon>
        <taxon>Actinomycetota</taxon>
        <taxon>Actinomycetes</taxon>
        <taxon>Micrococcales</taxon>
        <taxon>Microbacteriaceae</taxon>
        <taxon>Microbacterium</taxon>
    </lineage>
</organism>
<dbReference type="PANTHER" id="PTHR37816:SF1">
    <property type="entry name" value="TOXIN"/>
    <property type="match status" value="1"/>
</dbReference>
<dbReference type="AlphaFoldDB" id="A0A031FZJ4"/>
<dbReference type="RefSeq" id="WP_036308794.1">
    <property type="nucleotide sequence ID" value="NZ_CP031421.1"/>
</dbReference>
<evidence type="ECO:0000313" key="1">
    <source>
        <dbReference type="EMBL" id="EZP29636.1"/>
    </source>
</evidence>
<dbReference type="GeneID" id="91431655"/>
<name>A0A031FZJ4_9MICO</name>
<protein>
    <submittedName>
        <fullName evidence="1">Adenylate kinase</fullName>
    </submittedName>
</protein>
<dbReference type="KEGG" id="moo:BWL13_01267"/>
<dbReference type="InterPro" id="IPR027417">
    <property type="entry name" value="P-loop_NTPase"/>
</dbReference>
<evidence type="ECO:0000313" key="2">
    <source>
        <dbReference type="Proteomes" id="UP000024001"/>
    </source>
</evidence>
<keyword evidence="1" id="KW-0418">Kinase</keyword>
<gene>
    <name evidence="1" type="ORF">BW34_00253</name>
</gene>
<keyword evidence="2" id="KW-1185">Reference proteome</keyword>
<accession>A0A031FZJ4</accession>
<dbReference type="PATRIC" id="fig|273677.3.peg.246"/>
<sequence length="188" mass="21597">MLSADDPLPYPPRRVVIAGTTGVGKSTLARRLAELWDLEYTELDSLFHGPGWTTRPEFVDDVRRVAGGERWVSEWNYFSSGGGQILGERADLAVWLDFPRRIARARLLRRTLSRRIRRQVLWNGNVEPPLWTVLRDPDHILRWEMRTHATWKRRMPVVAAEYGLPVVRLTHPRAVERWLAGAAADVVG</sequence>
<dbReference type="eggNOG" id="COG0563">
    <property type="taxonomic scope" value="Bacteria"/>
</dbReference>